<feature type="compositionally biased region" description="Basic and acidic residues" evidence="1">
    <location>
        <begin position="64"/>
        <end position="75"/>
    </location>
</feature>
<evidence type="ECO:0000256" key="2">
    <source>
        <dbReference type="SAM" id="Phobius"/>
    </source>
</evidence>
<evidence type="ECO:0000256" key="1">
    <source>
        <dbReference type="SAM" id="MobiDB-lite"/>
    </source>
</evidence>
<name>A0A1Y1LN56_PHOPY</name>
<dbReference type="AlphaFoldDB" id="A0A1Y1LN56"/>
<proteinExistence type="predicted"/>
<keyword evidence="2" id="KW-0472">Membrane</keyword>
<feature type="transmembrane region" description="Helical" evidence="2">
    <location>
        <begin position="6"/>
        <end position="27"/>
    </location>
</feature>
<protein>
    <submittedName>
        <fullName evidence="3">Uncharacterized protein</fullName>
    </submittedName>
</protein>
<evidence type="ECO:0000313" key="3">
    <source>
        <dbReference type="EMBL" id="JAV74381.1"/>
    </source>
</evidence>
<keyword evidence="2" id="KW-0812">Transmembrane</keyword>
<organism evidence="3">
    <name type="scientific">Photinus pyralis</name>
    <name type="common">Common eastern firefly</name>
    <name type="synonym">Lampyris pyralis</name>
    <dbReference type="NCBI Taxonomy" id="7054"/>
    <lineage>
        <taxon>Eukaryota</taxon>
        <taxon>Metazoa</taxon>
        <taxon>Ecdysozoa</taxon>
        <taxon>Arthropoda</taxon>
        <taxon>Hexapoda</taxon>
        <taxon>Insecta</taxon>
        <taxon>Pterygota</taxon>
        <taxon>Neoptera</taxon>
        <taxon>Endopterygota</taxon>
        <taxon>Coleoptera</taxon>
        <taxon>Polyphaga</taxon>
        <taxon>Elateriformia</taxon>
        <taxon>Elateroidea</taxon>
        <taxon>Lampyridae</taxon>
        <taxon>Lampyrinae</taxon>
        <taxon>Photinus</taxon>
    </lineage>
</organism>
<feature type="region of interest" description="Disordered" evidence="1">
    <location>
        <begin position="64"/>
        <end position="97"/>
    </location>
</feature>
<dbReference type="EMBL" id="GEZM01052623">
    <property type="protein sequence ID" value="JAV74381.1"/>
    <property type="molecule type" value="Transcribed_RNA"/>
</dbReference>
<accession>A0A1Y1LN56</accession>
<keyword evidence="2" id="KW-1133">Transmembrane helix</keyword>
<sequence>MRIELVTWYSHVAPNVIAHFAITCYSLKCIRRTRRLIAPLFSFTPPARTRTFPNRHSLPKLRAEKRKEKTSECRELPSVNPQIKKGRKEKDGRKTLNESIRGTSRVLQRVAAAIISFLPTHNSRVKSIFTSSVLAAASLR</sequence>
<reference evidence="3" key="1">
    <citation type="journal article" date="2016" name="Sci. Rep.">
        <title>Molecular characterization of firefly nuptial gifts: a multi-omics approach sheds light on postcopulatory sexual selection.</title>
        <authorList>
            <person name="Al-Wathiqui N."/>
            <person name="Fallon T.R."/>
            <person name="South A."/>
            <person name="Weng J.K."/>
            <person name="Lewis S.M."/>
        </authorList>
    </citation>
    <scope>NUCLEOTIDE SEQUENCE</scope>
</reference>